<feature type="region of interest" description="Disordered" evidence="3">
    <location>
        <begin position="435"/>
        <end position="483"/>
    </location>
</feature>
<evidence type="ECO:0000256" key="5">
    <source>
        <dbReference type="SAM" id="SignalP"/>
    </source>
</evidence>
<evidence type="ECO:0000256" key="2">
    <source>
        <dbReference type="ARBA" id="ARBA00022737"/>
    </source>
</evidence>
<evidence type="ECO:0000313" key="7">
    <source>
        <dbReference type="EMBL" id="GET03114.1"/>
    </source>
</evidence>
<evidence type="ECO:0000256" key="1">
    <source>
        <dbReference type="ARBA" id="ARBA00022441"/>
    </source>
</evidence>
<evidence type="ECO:0000256" key="4">
    <source>
        <dbReference type="SAM" id="Phobius"/>
    </source>
</evidence>
<sequence>MDYVLISQFFIILLSLTISVESSTVARYGHSSALINDRLYIIGGFSISTQPKGSNDVFYLDLTKPFNTQNPASALVDITQSSGMPLLIAWASSTVLGSDGILLFGGYTWSLSTGNSDTSDNALYLYNTTTDQLTIPTVTGVSPIRRREMKIVCDNNENIYIYSGVSLGEIPQWFTDMNILDANSGFKWVLVPMSNAPTYPRADYTATMLPNGVIVYIGGRTHMVTDGLVIETELNINQLILYDTKDATWYPMQAIGASIDNRNSHSAVLTLDGKIIIYGGAKGPNLTTVTPSLAILDTSTTVYTWSIPQISSQFYPPPLMLHTADLFGNYMIIAYGNVTNGATSPVEVNQNIYMLDTGTFSWITSYTPNISSVNTNHSTSVGLLIGIICAVIVFLVIISIIGWLLYKKYKKRQLIRNSVIATPGSEIDRNYMVESDERDERDEFSNINNNNNRISNLTNLTNHTSVSDTSNREDHRNSSTTDITIISHSRPSSTYKDTYGTSYHPSYSNGPPSYYTPHGGFTPKSPPYIFVSKILKGFLGKELIYRPYFFPWNSNSFTSRFVCIKILINHRIQFILPADGQLTDRVENDPVSRNHCRNVTDWRC</sequence>
<feature type="signal peptide" evidence="5">
    <location>
        <begin position="1"/>
        <end position="22"/>
    </location>
</feature>
<feature type="compositionally biased region" description="Low complexity" evidence="3">
    <location>
        <begin position="445"/>
        <end position="462"/>
    </location>
</feature>
<keyword evidence="4" id="KW-1133">Transmembrane helix</keyword>
<dbReference type="Proteomes" id="UP000615446">
    <property type="component" value="Unassembled WGS sequence"/>
</dbReference>
<reference evidence="7" key="1">
    <citation type="submission" date="2019-10" db="EMBL/GenBank/DDBJ databases">
        <title>Conservation and host-specific expression of non-tandemly repeated heterogenous ribosome RNA gene in arbuscular mycorrhizal fungi.</title>
        <authorList>
            <person name="Maeda T."/>
            <person name="Kobayashi Y."/>
            <person name="Nakagawa T."/>
            <person name="Ezawa T."/>
            <person name="Yamaguchi K."/>
            <person name="Bino T."/>
            <person name="Nishimoto Y."/>
            <person name="Shigenobu S."/>
            <person name="Kawaguchi M."/>
        </authorList>
    </citation>
    <scope>NUCLEOTIDE SEQUENCE</scope>
    <source>
        <strain evidence="7">HR1</strain>
    </source>
</reference>
<evidence type="ECO:0000313" key="8">
    <source>
        <dbReference type="Proteomes" id="UP000615446"/>
    </source>
</evidence>
<dbReference type="SUPFAM" id="SSF117281">
    <property type="entry name" value="Kelch motif"/>
    <property type="match status" value="1"/>
</dbReference>
<feature type="chain" id="PRO_5034423701" description="Attractin/MKLN-like beta-propeller domain-containing protein" evidence="5">
    <location>
        <begin position="23"/>
        <end position="604"/>
    </location>
</feature>
<keyword evidence="1" id="KW-0880">Kelch repeat</keyword>
<keyword evidence="4" id="KW-0472">Membrane</keyword>
<evidence type="ECO:0000256" key="3">
    <source>
        <dbReference type="SAM" id="MobiDB-lite"/>
    </source>
</evidence>
<dbReference type="InterPro" id="IPR052637">
    <property type="entry name" value="KLHDC3-like"/>
</dbReference>
<dbReference type="AlphaFoldDB" id="A0A8H3R4I1"/>
<organism evidence="7 8">
    <name type="scientific">Rhizophagus clarus</name>
    <dbReference type="NCBI Taxonomy" id="94130"/>
    <lineage>
        <taxon>Eukaryota</taxon>
        <taxon>Fungi</taxon>
        <taxon>Fungi incertae sedis</taxon>
        <taxon>Mucoromycota</taxon>
        <taxon>Glomeromycotina</taxon>
        <taxon>Glomeromycetes</taxon>
        <taxon>Glomerales</taxon>
        <taxon>Glomeraceae</taxon>
        <taxon>Rhizophagus</taxon>
    </lineage>
</organism>
<dbReference type="Gene3D" id="2.120.10.80">
    <property type="entry name" value="Kelch-type beta propeller"/>
    <property type="match status" value="2"/>
</dbReference>
<dbReference type="PANTHER" id="PTHR46461:SF2">
    <property type="entry name" value="ATTRACTIN"/>
    <property type="match status" value="1"/>
</dbReference>
<dbReference type="GO" id="GO:0003682">
    <property type="term" value="F:chromatin binding"/>
    <property type="evidence" value="ECO:0007669"/>
    <property type="project" value="InterPro"/>
</dbReference>
<proteinExistence type="predicted"/>
<dbReference type="GO" id="GO:0005737">
    <property type="term" value="C:cytoplasm"/>
    <property type="evidence" value="ECO:0007669"/>
    <property type="project" value="TreeGrafter"/>
</dbReference>
<dbReference type="InterPro" id="IPR056737">
    <property type="entry name" value="Beta-prop_ATRN-MKLN-like"/>
</dbReference>
<feature type="domain" description="Attractin/MKLN-like beta-propeller" evidence="6">
    <location>
        <begin position="21"/>
        <end position="287"/>
    </location>
</feature>
<dbReference type="Pfam" id="PF24981">
    <property type="entry name" value="Beta-prop_ATRN-LZTR1"/>
    <property type="match status" value="1"/>
</dbReference>
<evidence type="ECO:0000259" key="6">
    <source>
        <dbReference type="Pfam" id="PF24981"/>
    </source>
</evidence>
<dbReference type="OrthoDB" id="432528at2759"/>
<dbReference type="EMBL" id="BLAL01000319">
    <property type="protein sequence ID" value="GET03114.1"/>
    <property type="molecule type" value="Genomic_DNA"/>
</dbReference>
<keyword evidence="2" id="KW-0677">Repeat</keyword>
<dbReference type="PANTHER" id="PTHR46461">
    <property type="entry name" value="KELCH DOMAIN-CONTAINING PROTEIN 3"/>
    <property type="match status" value="1"/>
</dbReference>
<gene>
    <name evidence="7" type="ORF">RCL2_002945900</name>
</gene>
<name>A0A8H3R4I1_9GLOM</name>
<feature type="transmembrane region" description="Helical" evidence="4">
    <location>
        <begin position="381"/>
        <end position="406"/>
    </location>
</feature>
<comment type="caution">
    <text evidence="7">The sequence shown here is derived from an EMBL/GenBank/DDBJ whole genome shotgun (WGS) entry which is preliminary data.</text>
</comment>
<dbReference type="InterPro" id="IPR015915">
    <property type="entry name" value="Kelch-typ_b-propeller"/>
</dbReference>
<keyword evidence="4" id="KW-0812">Transmembrane</keyword>
<accession>A0A8H3R4I1</accession>
<protein>
    <recommendedName>
        <fullName evidence="6">Attractin/MKLN-like beta-propeller domain-containing protein</fullName>
    </recommendedName>
</protein>
<keyword evidence="5" id="KW-0732">Signal</keyword>